<evidence type="ECO:0000256" key="13">
    <source>
        <dbReference type="SAM" id="Phobius"/>
    </source>
</evidence>
<evidence type="ECO:0000256" key="1">
    <source>
        <dbReference type="ARBA" id="ARBA00000822"/>
    </source>
</evidence>
<keyword evidence="10" id="KW-0326">Glycosidase</keyword>
<dbReference type="GO" id="GO:0008843">
    <property type="term" value="F:endochitinase activity"/>
    <property type="evidence" value="ECO:0007669"/>
    <property type="project" value="UniProtKB-EC"/>
</dbReference>
<keyword evidence="4" id="KW-0328">Glycosyltransferase</keyword>
<evidence type="ECO:0000256" key="10">
    <source>
        <dbReference type="ARBA" id="ARBA00023295"/>
    </source>
</evidence>
<comment type="similarity">
    <text evidence="12">Belongs to the glycosyl hydrolase 16 family. CRH1 subfamily.</text>
</comment>
<protein>
    <recommendedName>
        <fullName evidence="3">chitinase</fullName>
        <ecNumber evidence="3">3.2.1.14</ecNumber>
    </recommendedName>
</protein>
<dbReference type="CDD" id="cd02183">
    <property type="entry name" value="GH16_fungal_CRH1_transglycosylase"/>
    <property type="match status" value="1"/>
</dbReference>
<feature type="domain" description="GH16" evidence="15">
    <location>
        <begin position="19"/>
        <end position="241"/>
    </location>
</feature>
<evidence type="ECO:0000256" key="14">
    <source>
        <dbReference type="SAM" id="SignalP"/>
    </source>
</evidence>
<dbReference type="OrthoDB" id="4781at2759"/>
<evidence type="ECO:0000256" key="8">
    <source>
        <dbReference type="ARBA" id="ARBA00023136"/>
    </source>
</evidence>
<evidence type="ECO:0000256" key="5">
    <source>
        <dbReference type="ARBA" id="ARBA00022679"/>
    </source>
</evidence>
<keyword evidence="13" id="KW-0812">Transmembrane</keyword>
<keyword evidence="13" id="KW-1133">Transmembrane helix</keyword>
<sequence length="370" mass="40483">MVFSKAVALAGLLSAIVSPVLAQTFTDCNPTLRDNCPVMPALGTNATFEFNNTIANNNIWNTTAGAVTYTQAGAEFTIDREGISPTITSNFWMFFGRVSVVMKSAPGRGIVSSVVLQSQDLDEVDWEWLGADPGNVLTNYFGKGNQTTYDRGTTVALTDPSNQYHNYTYHWTKEALQWWIDDQMVRELKFGEALGGKNYPQTPCQLKVGVWPAGDKKNKEGVIEWAGGLVDYDGKYTMTVQSIYVEDFTTGAKEYSYGDRSGSWQSIKVVEGKSPTAEEVWAPKGVSGHWNNLPKGAQIGIIAGVLAVVAILLVLLTFCCIRQRRAGRAERAIADAEFEKDAQELQQYRAQNKAAMGVFGVGAHGQGGRF</sequence>
<proteinExistence type="inferred from homology"/>
<comment type="subcellular location">
    <subcellularLocation>
        <location evidence="2">Membrane</location>
    </subcellularLocation>
</comment>
<feature type="transmembrane region" description="Helical" evidence="13">
    <location>
        <begin position="299"/>
        <end position="321"/>
    </location>
</feature>
<accession>A0A6G1GSF2</accession>
<dbReference type="InterPro" id="IPR013320">
    <property type="entry name" value="ConA-like_dom_sf"/>
</dbReference>
<dbReference type="PROSITE" id="PS51762">
    <property type="entry name" value="GH16_2"/>
    <property type="match status" value="1"/>
</dbReference>
<dbReference type="Gene3D" id="2.60.120.200">
    <property type="match status" value="1"/>
</dbReference>
<keyword evidence="6 14" id="KW-0732">Signal</keyword>
<dbReference type="AlphaFoldDB" id="A0A6G1GSF2"/>
<dbReference type="GO" id="GO:0005975">
    <property type="term" value="P:carbohydrate metabolic process"/>
    <property type="evidence" value="ECO:0007669"/>
    <property type="project" value="InterPro"/>
</dbReference>
<keyword evidence="11" id="KW-0961">Cell wall biogenesis/degradation</keyword>
<dbReference type="GO" id="GO:0031505">
    <property type="term" value="P:fungal-type cell wall organization"/>
    <property type="evidence" value="ECO:0007669"/>
    <property type="project" value="TreeGrafter"/>
</dbReference>
<organism evidence="16 17">
    <name type="scientific">Aulographum hederae CBS 113979</name>
    <dbReference type="NCBI Taxonomy" id="1176131"/>
    <lineage>
        <taxon>Eukaryota</taxon>
        <taxon>Fungi</taxon>
        <taxon>Dikarya</taxon>
        <taxon>Ascomycota</taxon>
        <taxon>Pezizomycotina</taxon>
        <taxon>Dothideomycetes</taxon>
        <taxon>Pleosporomycetidae</taxon>
        <taxon>Aulographales</taxon>
        <taxon>Aulographaceae</taxon>
    </lineage>
</organism>
<evidence type="ECO:0000313" key="17">
    <source>
        <dbReference type="Proteomes" id="UP000800041"/>
    </source>
</evidence>
<feature type="signal peptide" evidence="14">
    <location>
        <begin position="1"/>
        <end position="22"/>
    </location>
</feature>
<evidence type="ECO:0000259" key="15">
    <source>
        <dbReference type="PROSITE" id="PS51762"/>
    </source>
</evidence>
<dbReference type="Proteomes" id="UP000800041">
    <property type="component" value="Unassembled WGS sequence"/>
</dbReference>
<dbReference type="Pfam" id="PF00722">
    <property type="entry name" value="Glyco_hydro_16"/>
    <property type="match status" value="1"/>
</dbReference>
<dbReference type="EMBL" id="ML977173">
    <property type="protein sequence ID" value="KAF1983734.1"/>
    <property type="molecule type" value="Genomic_DNA"/>
</dbReference>
<evidence type="ECO:0000256" key="9">
    <source>
        <dbReference type="ARBA" id="ARBA00023180"/>
    </source>
</evidence>
<reference evidence="16" key="1">
    <citation type="journal article" date="2020" name="Stud. Mycol.">
        <title>101 Dothideomycetes genomes: a test case for predicting lifestyles and emergence of pathogens.</title>
        <authorList>
            <person name="Haridas S."/>
            <person name="Albert R."/>
            <person name="Binder M."/>
            <person name="Bloem J."/>
            <person name="Labutti K."/>
            <person name="Salamov A."/>
            <person name="Andreopoulos B."/>
            <person name="Baker S."/>
            <person name="Barry K."/>
            <person name="Bills G."/>
            <person name="Bluhm B."/>
            <person name="Cannon C."/>
            <person name="Castanera R."/>
            <person name="Culley D."/>
            <person name="Daum C."/>
            <person name="Ezra D."/>
            <person name="Gonzalez J."/>
            <person name="Henrissat B."/>
            <person name="Kuo A."/>
            <person name="Liang C."/>
            <person name="Lipzen A."/>
            <person name="Lutzoni F."/>
            <person name="Magnuson J."/>
            <person name="Mondo S."/>
            <person name="Nolan M."/>
            <person name="Ohm R."/>
            <person name="Pangilinan J."/>
            <person name="Park H.-J."/>
            <person name="Ramirez L."/>
            <person name="Alfaro M."/>
            <person name="Sun H."/>
            <person name="Tritt A."/>
            <person name="Yoshinaga Y."/>
            <person name="Zwiers L.-H."/>
            <person name="Turgeon B."/>
            <person name="Goodwin S."/>
            <person name="Spatafora J."/>
            <person name="Crous P."/>
            <person name="Grigoriev I."/>
        </authorList>
    </citation>
    <scope>NUCLEOTIDE SEQUENCE</scope>
    <source>
        <strain evidence="16">CBS 113979</strain>
    </source>
</reference>
<feature type="chain" id="PRO_5026052261" description="chitinase" evidence="14">
    <location>
        <begin position="23"/>
        <end position="370"/>
    </location>
</feature>
<comment type="catalytic activity">
    <reaction evidence="1">
        <text>Random endo-hydrolysis of N-acetyl-beta-D-glucosaminide (1-&gt;4)-beta-linkages in chitin and chitodextrins.</text>
        <dbReference type="EC" id="3.2.1.14"/>
    </reaction>
</comment>
<evidence type="ECO:0000256" key="7">
    <source>
        <dbReference type="ARBA" id="ARBA00022801"/>
    </source>
</evidence>
<dbReference type="PANTHER" id="PTHR10963">
    <property type="entry name" value="GLYCOSYL HYDROLASE-RELATED"/>
    <property type="match status" value="1"/>
</dbReference>
<dbReference type="InterPro" id="IPR000757">
    <property type="entry name" value="Beta-glucanase-like"/>
</dbReference>
<dbReference type="SUPFAM" id="SSF49899">
    <property type="entry name" value="Concanavalin A-like lectins/glucanases"/>
    <property type="match status" value="1"/>
</dbReference>
<keyword evidence="9" id="KW-0325">Glycoprotein</keyword>
<dbReference type="GO" id="GO:0016020">
    <property type="term" value="C:membrane"/>
    <property type="evidence" value="ECO:0007669"/>
    <property type="project" value="UniProtKB-SubCell"/>
</dbReference>
<dbReference type="GO" id="GO:0009277">
    <property type="term" value="C:fungal-type cell wall"/>
    <property type="evidence" value="ECO:0007669"/>
    <property type="project" value="TreeGrafter"/>
</dbReference>
<evidence type="ECO:0000256" key="6">
    <source>
        <dbReference type="ARBA" id="ARBA00022729"/>
    </source>
</evidence>
<dbReference type="EC" id="3.2.1.14" evidence="3"/>
<evidence type="ECO:0000256" key="4">
    <source>
        <dbReference type="ARBA" id="ARBA00022676"/>
    </source>
</evidence>
<name>A0A6G1GSF2_9PEZI</name>
<evidence type="ECO:0000256" key="12">
    <source>
        <dbReference type="ARBA" id="ARBA00038074"/>
    </source>
</evidence>
<dbReference type="PANTHER" id="PTHR10963:SF27">
    <property type="entry name" value="GLYCOSIDASE-RELATED"/>
    <property type="match status" value="1"/>
</dbReference>
<evidence type="ECO:0000313" key="16">
    <source>
        <dbReference type="EMBL" id="KAF1983734.1"/>
    </source>
</evidence>
<dbReference type="InterPro" id="IPR050546">
    <property type="entry name" value="Glycosyl_Hydrlase_16"/>
</dbReference>
<keyword evidence="8 13" id="KW-0472">Membrane</keyword>
<evidence type="ECO:0000256" key="3">
    <source>
        <dbReference type="ARBA" id="ARBA00012729"/>
    </source>
</evidence>
<evidence type="ECO:0000256" key="2">
    <source>
        <dbReference type="ARBA" id="ARBA00004370"/>
    </source>
</evidence>
<keyword evidence="5" id="KW-0808">Transferase</keyword>
<keyword evidence="17" id="KW-1185">Reference proteome</keyword>
<keyword evidence="7 16" id="KW-0378">Hydrolase</keyword>
<gene>
    <name evidence="16" type="ORF">K402DRAFT_396481</name>
</gene>
<evidence type="ECO:0000256" key="11">
    <source>
        <dbReference type="ARBA" id="ARBA00023316"/>
    </source>
</evidence>
<dbReference type="GO" id="GO:0016757">
    <property type="term" value="F:glycosyltransferase activity"/>
    <property type="evidence" value="ECO:0007669"/>
    <property type="project" value="UniProtKB-KW"/>
</dbReference>